<dbReference type="InterPro" id="IPR050109">
    <property type="entry name" value="HTH-type_TetR-like_transc_reg"/>
</dbReference>
<dbReference type="Gene3D" id="1.10.357.10">
    <property type="entry name" value="Tetracycline Repressor, domain 2"/>
    <property type="match status" value="1"/>
</dbReference>
<dbReference type="Gene3D" id="1.10.10.60">
    <property type="entry name" value="Homeodomain-like"/>
    <property type="match status" value="1"/>
</dbReference>
<evidence type="ECO:0000256" key="3">
    <source>
        <dbReference type="ARBA" id="ARBA00023163"/>
    </source>
</evidence>
<keyword evidence="7" id="KW-1185">Reference proteome</keyword>
<dbReference type="EMBL" id="JAEMUK010000002">
    <property type="protein sequence ID" value="MBJ7542090.1"/>
    <property type="molecule type" value="Genomic_DNA"/>
</dbReference>
<evidence type="ECO:0000256" key="4">
    <source>
        <dbReference type="PROSITE-ProRule" id="PRU00335"/>
    </source>
</evidence>
<dbReference type="PANTHER" id="PTHR30055">
    <property type="entry name" value="HTH-TYPE TRANSCRIPTIONAL REGULATOR RUTR"/>
    <property type="match status" value="1"/>
</dbReference>
<dbReference type="PRINTS" id="PR00455">
    <property type="entry name" value="HTHTETR"/>
</dbReference>
<evidence type="ECO:0000313" key="7">
    <source>
        <dbReference type="Proteomes" id="UP000623250"/>
    </source>
</evidence>
<feature type="domain" description="HTH tetR-type" evidence="5">
    <location>
        <begin position="9"/>
        <end position="69"/>
    </location>
</feature>
<dbReference type="SUPFAM" id="SSF46689">
    <property type="entry name" value="Homeodomain-like"/>
    <property type="match status" value="1"/>
</dbReference>
<keyword evidence="1" id="KW-0805">Transcription regulation</keyword>
<protein>
    <submittedName>
        <fullName evidence="6">TetR family transcriptional regulator</fullName>
    </submittedName>
</protein>
<name>A0A8I1GF26_9HYPH</name>
<dbReference type="InterPro" id="IPR009057">
    <property type="entry name" value="Homeodomain-like_sf"/>
</dbReference>
<dbReference type="GO" id="GO:0003700">
    <property type="term" value="F:DNA-binding transcription factor activity"/>
    <property type="evidence" value="ECO:0007669"/>
    <property type="project" value="TreeGrafter"/>
</dbReference>
<comment type="caution">
    <text evidence="6">The sequence shown here is derived from an EMBL/GenBank/DDBJ whole genome shotgun (WGS) entry which is preliminary data.</text>
</comment>
<evidence type="ECO:0000256" key="1">
    <source>
        <dbReference type="ARBA" id="ARBA00023015"/>
    </source>
</evidence>
<dbReference type="PROSITE" id="PS50977">
    <property type="entry name" value="HTH_TETR_2"/>
    <property type="match status" value="1"/>
</dbReference>
<evidence type="ECO:0000259" key="5">
    <source>
        <dbReference type="PROSITE" id="PS50977"/>
    </source>
</evidence>
<dbReference type="InterPro" id="IPR041478">
    <property type="entry name" value="TetR_C_27"/>
</dbReference>
<dbReference type="AlphaFoldDB" id="A0A8I1GF26"/>
<evidence type="ECO:0000313" key="6">
    <source>
        <dbReference type="EMBL" id="MBJ7542090.1"/>
    </source>
</evidence>
<keyword evidence="3" id="KW-0804">Transcription</keyword>
<organism evidence="6 7">
    <name type="scientific">Rhodomicrobium udaipurense</name>
    <dbReference type="NCBI Taxonomy" id="1202716"/>
    <lineage>
        <taxon>Bacteria</taxon>
        <taxon>Pseudomonadati</taxon>
        <taxon>Pseudomonadota</taxon>
        <taxon>Alphaproteobacteria</taxon>
        <taxon>Hyphomicrobiales</taxon>
        <taxon>Hyphomicrobiaceae</taxon>
        <taxon>Rhodomicrobium</taxon>
    </lineage>
</organism>
<reference evidence="6 7" key="1">
    <citation type="submission" date="2020-12" db="EMBL/GenBank/DDBJ databases">
        <title>Revised draft genomes of Rhodomicrobium vannielii ATCC 17100 and Rhodomicrobium udaipurense JA643.</title>
        <authorList>
            <person name="Conners E.M."/>
            <person name="Davenport E.J."/>
            <person name="Bose A."/>
        </authorList>
    </citation>
    <scope>NUCLEOTIDE SEQUENCE [LARGE SCALE GENOMIC DNA]</scope>
    <source>
        <strain evidence="6 7">JA643</strain>
    </source>
</reference>
<dbReference type="Proteomes" id="UP000623250">
    <property type="component" value="Unassembled WGS sequence"/>
</dbReference>
<feature type="DNA-binding region" description="H-T-H motif" evidence="4">
    <location>
        <begin position="32"/>
        <end position="51"/>
    </location>
</feature>
<gene>
    <name evidence="6" type="ORF">JDN41_00780</name>
</gene>
<keyword evidence="2 4" id="KW-0238">DNA-binding</keyword>
<sequence length="197" mass="21481">MAAQASTAETTRDRILSEAERLFRHFGYLKTTVADIADACGMSPANVYRYFGSKAEINEAICARIIAKLQAGLREIASGRGAASERLTLFIEHLSAHTRNTLINDRKVHDMVVVAMEQQWDVIEPHLRFIDEMVAEIIASGIASGEFRAQDPELAARRVVGAIIVCSHPVVVAQFGSNPRTPSASDMAAFVLTALRA</sequence>
<dbReference type="GO" id="GO:0000976">
    <property type="term" value="F:transcription cis-regulatory region binding"/>
    <property type="evidence" value="ECO:0007669"/>
    <property type="project" value="TreeGrafter"/>
</dbReference>
<dbReference type="Pfam" id="PF17935">
    <property type="entry name" value="TetR_C_27"/>
    <property type="match status" value="1"/>
</dbReference>
<dbReference type="InterPro" id="IPR036271">
    <property type="entry name" value="Tet_transcr_reg_TetR-rel_C_sf"/>
</dbReference>
<evidence type="ECO:0000256" key="2">
    <source>
        <dbReference type="ARBA" id="ARBA00023125"/>
    </source>
</evidence>
<accession>A0A8I1GF26</accession>
<dbReference type="RefSeq" id="WP_037234877.1">
    <property type="nucleotide sequence ID" value="NZ_JAEMUK010000002.1"/>
</dbReference>
<dbReference type="SUPFAM" id="SSF48498">
    <property type="entry name" value="Tetracyclin repressor-like, C-terminal domain"/>
    <property type="match status" value="1"/>
</dbReference>
<dbReference type="PANTHER" id="PTHR30055:SF151">
    <property type="entry name" value="TRANSCRIPTIONAL REGULATORY PROTEIN"/>
    <property type="match status" value="1"/>
</dbReference>
<dbReference type="Pfam" id="PF00440">
    <property type="entry name" value="TetR_N"/>
    <property type="match status" value="1"/>
</dbReference>
<proteinExistence type="predicted"/>
<dbReference type="InterPro" id="IPR001647">
    <property type="entry name" value="HTH_TetR"/>
</dbReference>